<name>A0ABP9LCX0_9RHOB</name>
<protein>
    <submittedName>
        <fullName evidence="2">Uncharacterized protein</fullName>
    </submittedName>
</protein>
<sequence>MNFRKMAAAGALVIGATGMAQAEGWTVTDFSSLPDRETCMNYAETTIGTYRSRYGADGFTGRSDWTLGGYDLRGEVIDALFICADESGLVAPFLVVYNVDDDSNARETIADRLGDIWDEVVVGNGVPSGSTGGTIGGGGTK</sequence>
<reference evidence="3" key="1">
    <citation type="journal article" date="2019" name="Int. J. Syst. Evol. Microbiol.">
        <title>The Global Catalogue of Microorganisms (GCM) 10K type strain sequencing project: providing services to taxonomists for standard genome sequencing and annotation.</title>
        <authorList>
            <consortium name="The Broad Institute Genomics Platform"/>
            <consortium name="The Broad Institute Genome Sequencing Center for Infectious Disease"/>
            <person name="Wu L."/>
            <person name="Ma J."/>
        </authorList>
    </citation>
    <scope>NUCLEOTIDE SEQUENCE [LARGE SCALE GENOMIC DNA]</scope>
    <source>
        <strain evidence="3">JCM 18015</strain>
    </source>
</reference>
<feature type="signal peptide" evidence="1">
    <location>
        <begin position="1"/>
        <end position="22"/>
    </location>
</feature>
<evidence type="ECO:0000256" key="1">
    <source>
        <dbReference type="SAM" id="SignalP"/>
    </source>
</evidence>
<gene>
    <name evidence="2" type="ORF">GCM10023209_24320</name>
</gene>
<proteinExistence type="predicted"/>
<keyword evidence="1" id="KW-0732">Signal</keyword>
<comment type="caution">
    <text evidence="2">The sequence shown here is derived from an EMBL/GenBank/DDBJ whole genome shotgun (WGS) entry which is preliminary data.</text>
</comment>
<dbReference type="RefSeq" id="WP_259548698.1">
    <property type="nucleotide sequence ID" value="NZ_BAABHW010000003.1"/>
</dbReference>
<organism evidence="2 3">
    <name type="scientific">[Roseibacterium] beibuensis</name>
    <dbReference type="NCBI Taxonomy" id="1193142"/>
    <lineage>
        <taxon>Bacteria</taxon>
        <taxon>Pseudomonadati</taxon>
        <taxon>Pseudomonadota</taxon>
        <taxon>Alphaproteobacteria</taxon>
        <taxon>Rhodobacterales</taxon>
        <taxon>Roseobacteraceae</taxon>
        <taxon>Roseicyclus</taxon>
    </lineage>
</organism>
<dbReference type="EMBL" id="BAABHW010000003">
    <property type="protein sequence ID" value="GAA5075874.1"/>
    <property type="molecule type" value="Genomic_DNA"/>
</dbReference>
<dbReference type="Proteomes" id="UP001499910">
    <property type="component" value="Unassembled WGS sequence"/>
</dbReference>
<evidence type="ECO:0000313" key="3">
    <source>
        <dbReference type="Proteomes" id="UP001499910"/>
    </source>
</evidence>
<accession>A0ABP9LCX0</accession>
<keyword evidence="3" id="KW-1185">Reference proteome</keyword>
<evidence type="ECO:0000313" key="2">
    <source>
        <dbReference type="EMBL" id="GAA5075874.1"/>
    </source>
</evidence>
<feature type="chain" id="PRO_5045044145" evidence="1">
    <location>
        <begin position="23"/>
        <end position="141"/>
    </location>
</feature>